<dbReference type="GO" id="GO:0031507">
    <property type="term" value="P:heterochromatin formation"/>
    <property type="evidence" value="ECO:0007669"/>
    <property type="project" value="TreeGrafter"/>
</dbReference>
<dbReference type="GO" id="GO:0006272">
    <property type="term" value="P:leading strand elongation"/>
    <property type="evidence" value="ECO:0007669"/>
    <property type="project" value="TreeGrafter"/>
</dbReference>
<feature type="compositionally biased region" description="Acidic residues" evidence="6">
    <location>
        <begin position="214"/>
        <end position="237"/>
    </location>
</feature>
<dbReference type="Gene3D" id="1.10.20.10">
    <property type="entry name" value="Histone, subunit A"/>
    <property type="match status" value="1"/>
</dbReference>
<accession>A0A1U7LM58</accession>
<dbReference type="SUPFAM" id="SSF47113">
    <property type="entry name" value="Histone-fold"/>
    <property type="match status" value="1"/>
</dbReference>
<dbReference type="GO" id="GO:0008622">
    <property type="term" value="C:epsilon DNA polymerase complex"/>
    <property type="evidence" value="ECO:0007669"/>
    <property type="project" value="TreeGrafter"/>
</dbReference>
<dbReference type="AlphaFoldDB" id="A0A1U7LM58"/>
<comment type="caution">
    <text evidence="8">The sequence shown here is derived from an EMBL/GenBank/DDBJ whole genome shotgun (WGS) entry which is preliminary data.</text>
</comment>
<evidence type="ECO:0000256" key="5">
    <source>
        <dbReference type="ARBA" id="ARBA00042096"/>
    </source>
</evidence>
<evidence type="ECO:0000259" key="7">
    <source>
        <dbReference type="Pfam" id="PF00808"/>
    </source>
</evidence>
<dbReference type="Pfam" id="PF00808">
    <property type="entry name" value="CBFD_NFYB_HMF"/>
    <property type="match status" value="1"/>
</dbReference>
<dbReference type="InterPro" id="IPR051377">
    <property type="entry name" value="DNA_Pol-Epsilon_Subunit"/>
</dbReference>
<comment type="subcellular location">
    <subcellularLocation>
        <location evidence="1">Nucleus</location>
    </subcellularLocation>
</comment>
<evidence type="ECO:0000313" key="8">
    <source>
        <dbReference type="EMBL" id="OLL23632.1"/>
    </source>
</evidence>
<dbReference type="CDD" id="cd22928">
    <property type="entry name" value="HFD_POLE3_DPB4"/>
    <property type="match status" value="1"/>
</dbReference>
<organism evidence="8 9">
    <name type="scientific">Neolecta irregularis (strain DAH-3)</name>
    <dbReference type="NCBI Taxonomy" id="1198029"/>
    <lineage>
        <taxon>Eukaryota</taxon>
        <taxon>Fungi</taxon>
        <taxon>Dikarya</taxon>
        <taxon>Ascomycota</taxon>
        <taxon>Taphrinomycotina</taxon>
        <taxon>Neolectales</taxon>
        <taxon>Neolectaceae</taxon>
        <taxon>Neolecta</taxon>
    </lineage>
</organism>
<gene>
    <name evidence="8" type="ORF">NEOLI_003761</name>
</gene>
<feature type="domain" description="Transcription factor CBF/NF-Y/archaeal histone" evidence="7">
    <location>
        <begin position="81"/>
        <end position="145"/>
    </location>
</feature>
<dbReference type="Proteomes" id="UP000186594">
    <property type="component" value="Unassembled WGS sequence"/>
</dbReference>
<evidence type="ECO:0000256" key="3">
    <source>
        <dbReference type="ARBA" id="ARBA00023242"/>
    </source>
</evidence>
<proteinExistence type="predicted"/>
<dbReference type="InterPro" id="IPR003958">
    <property type="entry name" value="CBFA_NFYB_domain"/>
</dbReference>
<dbReference type="PANTHER" id="PTHR46172:SF1">
    <property type="entry name" value="DNA POLYMERASE EPSILON SUBUNIT 3"/>
    <property type="match status" value="1"/>
</dbReference>
<dbReference type="OrthoDB" id="1707486at2759"/>
<protein>
    <recommendedName>
        <fullName evidence="4">DNA polymerase epsilon subunit D</fullName>
    </recommendedName>
    <alternativeName>
        <fullName evidence="5">DNA polymerase II subunit D</fullName>
    </alternativeName>
</protein>
<reference evidence="8 9" key="1">
    <citation type="submission" date="2016-04" db="EMBL/GenBank/DDBJ databases">
        <title>Evolutionary innovation and constraint leading to complex multicellularity in the Ascomycota.</title>
        <authorList>
            <person name="Cisse O."/>
            <person name="Nguyen A."/>
            <person name="Hewitt D.A."/>
            <person name="Jedd G."/>
            <person name="Stajich J.E."/>
        </authorList>
    </citation>
    <scope>NUCLEOTIDE SEQUENCE [LARGE SCALE GENOMIC DNA]</scope>
    <source>
        <strain evidence="8 9">DAH-3</strain>
    </source>
</reference>
<evidence type="ECO:0000313" key="9">
    <source>
        <dbReference type="Proteomes" id="UP000186594"/>
    </source>
</evidence>
<dbReference type="STRING" id="1198029.A0A1U7LM58"/>
<evidence type="ECO:0000256" key="4">
    <source>
        <dbReference type="ARBA" id="ARBA00039775"/>
    </source>
</evidence>
<sequence length="266" mass="29159">MCDNPPIMNFSTSPPGPMSGMAVSSERGRLETDHELPQAPPESQLPDSFFPPPPPVQEIAEPLSGKKTKESRSKVSVEDFNLPKTIVTRLAKGVLPDNTSLQKDSVLALQKAATVFINYIASTANDNTTSSGKKTITPQDVLRAMEIVELGQFVPALEKELKVFTQITSEKRAGWKKNAKEKAGFINGDTSPPTKKLKIDEDNALNGCEDVDETMIDMPEEDDESQGEESVGEEEETAPVHDMQRVEELDAERGSDRDEALDEDTD</sequence>
<keyword evidence="2" id="KW-0235">DNA replication</keyword>
<dbReference type="PANTHER" id="PTHR46172">
    <property type="entry name" value="DNA POLYMERASE EPSILON SUBUNIT 3"/>
    <property type="match status" value="1"/>
</dbReference>
<evidence type="ECO:0000256" key="1">
    <source>
        <dbReference type="ARBA" id="ARBA00004123"/>
    </source>
</evidence>
<dbReference type="EMBL" id="LXFE01001400">
    <property type="protein sequence ID" value="OLL23632.1"/>
    <property type="molecule type" value="Genomic_DNA"/>
</dbReference>
<feature type="compositionally biased region" description="Basic and acidic residues" evidence="6">
    <location>
        <begin position="26"/>
        <end position="36"/>
    </location>
</feature>
<feature type="region of interest" description="Disordered" evidence="6">
    <location>
        <begin position="214"/>
        <end position="266"/>
    </location>
</feature>
<evidence type="ECO:0000256" key="6">
    <source>
        <dbReference type="SAM" id="MobiDB-lite"/>
    </source>
</evidence>
<dbReference type="OMA" id="ELEFSFM"/>
<keyword evidence="9" id="KW-1185">Reference proteome</keyword>
<feature type="region of interest" description="Disordered" evidence="6">
    <location>
        <begin position="1"/>
        <end position="75"/>
    </location>
</feature>
<dbReference type="GO" id="GO:0006974">
    <property type="term" value="P:DNA damage response"/>
    <property type="evidence" value="ECO:0007669"/>
    <property type="project" value="TreeGrafter"/>
</dbReference>
<feature type="compositionally biased region" description="Basic and acidic residues" evidence="6">
    <location>
        <begin position="238"/>
        <end position="258"/>
    </location>
</feature>
<dbReference type="GO" id="GO:0031490">
    <property type="term" value="F:chromatin DNA binding"/>
    <property type="evidence" value="ECO:0007669"/>
    <property type="project" value="TreeGrafter"/>
</dbReference>
<name>A0A1U7LM58_NEOID</name>
<dbReference type="InterPro" id="IPR009072">
    <property type="entry name" value="Histone-fold"/>
</dbReference>
<dbReference type="GO" id="GO:0046982">
    <property type="term" value="F:protein heterodimerization activity"/>
    <property type="evidence" value="ECO:0007669"/>
    <property type="project" value="InterPro"/>
</dbReference>
<evidence type="ECO:0000256" key="2">
    <source>
        <dbReference type="ARBA" id="ARBA00022705"/>
    </source>
</evidence>
<dbReference type="GO" id="GO:0008623">
    <property type="term" value="C:CHRAC"/>
    <property type="evidence" value="ECO:0007669"/>
    <property type="project" value="TreeGrafter"/>
</dbReference>
<keyword evidence="3" id="KW-0539">Nucleus</keyword>